<dbReference type="InterPro" id="IPR011990">
    <property type="entry name" value="TPR-like_helical_dom_sf"/>
</dbReference>
<evidence type="ECO:0008006" key="9">
    <source>
        <dbReference type="Google" id="ProtNLM"/>
    </source>
</evidence>
<dbReference type="Pfam" id="PF08238">
    <property type="entry name" value="Sel1"/>
    <property type="match status" value="5"/>
</dbReference>
<dbReference type="EMBL" id="MLAK01001186">
    <property type="protein sequence ID" value="OHS96284.1"/>
    <property type="molecule type" value="Genomic_DNA"/>
</dbReference>
<dbReference type="InterPro" id="IPR006597">
    <property type="entry name" value="Sel1-like"/>
</dbReference>
<dbReference type="InterPro" id="IPR000719">
    <property type="entry name" value="Prot_kinase_dom"/>
</dbReference>
<proteinExistence type="predicted"/>
<comment type="caution">
    <text evidence="7">The sequence shown here is derived from an EMBL/GenBank/DDBJ whole genome shotgun (WGS) entry which is preliminary data.</text>
</comment>
<evidence type="ECO:0000256" key="2">
    <source>
        <dbReference type="ARBA" id="ARBA00022771"/>
    </source>
</evidence>
<keyword evidence="3" id="KW-0862">Zinc</keyword>
<feature type="domain" description="UBR-type" evidence="6">
    <location>
        <begin position="712"/>
        <end position="785"/>
    </location>
</feature>
<dbReference type="Gene3D" id="1.25.40.10">
    <property type="entry name" value="Tetratricopeptide repeat domain"/>
    <property type="match status" value="1"/>
</dbReference>
<feature type="domain" description="Protein kinase" evidence="5">
    <location>
        <begin position="14"/>
        <end position="282"/>
    </location>
</feature>
<gene>
    <name evidence="7" type="ORF">TRFO_37557</name>
</gene>
<organism evidence="7 8">
    <name type="scientific">Tritrichomonas foetus</name>
    <dbReference type="NCBI Taxonomy" id="1144522"/>
    <lineage>
        <taxon>Eukaryota</taxon>
        <taxon>Metamonada</taxon>
        <taxon>Parabasalia</taxon>
        <taxon>Tritrichomonadida</taxon>
        <taxon>Tritrichomonadidae</taxon>
        <taxon>Tritrichomonas</taxon>
    </lineage>
</organism>
<keyword evidence="1" id="KW-0479">Metal-binding</keyword>
<keyword evidence="2" id="KW-0863">Zinc-finger</keyword>
<accession>A0A1J4JGF2</accession>
<keyword evidence="8" id="KW-1185">Reference proteome</keyword>
<dbReference type="InterPro" id="IPR051681">
    <property type="entry name" value="Ser/Thr_Kinases-Pseudokinases"/>
</dbReference>
<reference evidence="7" key="1">
    <citation type="submission" date="2016-10" db="EMBL/GenBank/DDBJ databases">
        <authorList>
            <person name="Benchimol M."/>
            <person name="Almeida L.G."/>
            <person name="Vasconcelos A.T."/>
            <person name="Perreira-Neves A."/>
            <person name="Rosa I.A."/>
            <person name="Tasca T."/>
            <person name="Bogo M.R."/>
            <person name="de Souza W."/>
        </authorList>
    </citation>
    <scope>NUCLEOTIDE SEQUENCE [LARGE SCALE GENOMIC DNA]</scope>
    <source>
        <strain evidence="7">K</strain>
    </source>
</reference>
<sequence>MNSKWEVNVNDFKDLKGRSQEKGGYGIVKFVIQKSTNRKCALKKTTGSLLETEVKRSFTREVDLLSKCQHPAIVPFVGFCEKNNIGHIYLELIENGSLFSCIKKSREGKKDPLWDKTHKFIISYGVCVAMEFLHSMNRIHRDLKPGNILIDSNYYPYVTDFGTSKEINKAIPINQTLSITTPAIMAPEFIENPELYSNSLPIDVYSYGVTLYELWTEIAPFAKYGNNPYKIINVIANGERPNIPDFLDEKWANLIQKCWGANPTSRPTFSKIKETLLQEEFIKDPEIDFKVFQSYKDLVTPDVKIDTVKAPPPTEVKHDYEETPIVKKMKDEADSGKLEAQLDYAIALYKGTYGPTNINGALEYFKKVCSNTKYTKETFHNIALGEYYAGLCYAELEEFKTALTLFKRAVSHGVADAAFTLAELIFDGKIEGKSPEELIMLYQKAADADNIKAINKFALITYYGTISRPNKQLALKYFQKGSDLGDPDMMYLWAIRNEYGRDVEKNIPEAMRLYKLSADLGCSASQLEYGLHLYNGIHVDQNHDLAMYYFELAANQENPEAQLYFSVMLQSTSLEESREYLEKARNGNDPNAWAICGKLFVDADMIDDAIPSLFYGMQHGSITGMLTLGNLCEKHPERGNAADFYEAAANHCHCLDESGFFTPIPYKVFHCKKCNKDICEGCAKHCHKGHSVTEKGVDCGFKCQCGADGFKGQCSGEFVGNEYCNQHLYQCITCCTKTDNEFICKACADKCHAGHNVIDCGRQRNFCSCGMFKLPYNFKCKILDYERVRRDPYICCSSQNHKNSSIKQRWLQCITCGVYGDPSLGLCEPCAYTCHRDHIVIDCGVKQGCCCCYNQCACVYSHFKNCVLLKKVCPTFLCTFRIFYFFLSSFDDEKIC</sequence>
<dbReference type="OrthoDB" id="346907at2759"/>
<dbReference type="PROSITE" id="PS50011">
    <property type="entry name" value="PROTEIN_KINASE_DOM"/>
    <property type="match status" value="1"/>
</dbReference>
<dbReference type="PANTHER" id="PTHR44329:SF214">
    <property type="entry name" value="PROTEIN KINASE DOMAIN-CONTAINING PROTEIN"/>
    <property type="match status" value="1"/>
</dbReference>
<dbReference type="InterPro" id="IPR003126">
    <property type="entry name" value="Znf_UBR"/>
</dbReference>
<dbReference type="PANTHER" id="PTHR44329">
    <property type="entry name" value="SERINE/THREONINE-PROTEIN KINASE TNNI3K-RELATED"/>
    <property type="match status" value="1"/>
</dbReference>
<protein>
    <recommendedName>
        <fullName evidence="9">Protein kinase domain-containing protein</fullName>
    </recommendedName>
</protein>
<dbReference type="GO" id="GO:0005524">
    <property type="term" value="F:ATP binding"/>
    <property type="evidence" value="ECO:0007669"/>
    <property type="project" value="InterPro"/>
</dbReference>
<dbReference type="CDD" id="cd19671">
    <property type="entry name" value="UBR-box_UBR4_5_6_7"/>
    <property type="match status" value="2"/>
</dbReference>
<dbReference type="Pfam" id="PF00069">
    <property type="entry name" value="Pkinase"/>
    <property type="match status" value="1"/>
</dbReference>
<dbReference type="SMART" id="SM00220">
    <property type="entry name" value="S_TKc"/>
    <property type="match status" value="1"/>
</dbReference>
<dbReference type="VEuPathDB" id="TrichDB:TRFO_37557"/>
<dbReference type="SMART" id="SM00396">
    <property type="entry name" value="ZnF_UBR1"/>
    <property type="match status" value="2"/>
</dbReference>
<evidence type="ECO:0000256" key="3">
    <source>
        <dbReference type="ARBA" id="ARBA00022833"/>
    </source>
</evidence>
<evidence type="ECO:0000259" key="6">
    <source>
        <dbReference type="PROSITE" id="PS51157"/>
    </source>
</evidence>
<evidence type="ECO:0000256" key="1">
    <source>
        <dbReference type="ARBA" id="ARBA00022723"/>
    </source>
</evidence>
<evidence type="ECO:0000256" key="4">
    <source>
        <dbReference type="PROSITE-ProRule" id="PRU00508"/>
    </source>
</evidence>
<dbReference type="GO" id="GO:0008270">
    <property type="term" value="F:zinc ion binding"/>
    <property type="evidence" value="ECO:0007669"/>
    <property type="project" value="UniProtKB-KW"/>
</dbReference>
<dbReference type="Proteomes" id="UP000179807">
    <property type="component" value="Unassembled WGS sequence"/>
</dbReference>
<dbReference type="InterPro" id="IPR011009">
    <property type="entry name" value="Kinase-like_dom_sf"/>
</dbReference>
<feature type="zinc finger region" description="UBR-type" evidence="4">
    <location>
        <begin position="712"/>
        <end position="785"/>
    </location>
</feature>
<name>A0A1J4JGF2_9EUKA</name>
<dbReference type="SUPFAM" id="SSF56112">
    <property type="entry name" value="Protein kinase-like (PK-like)"/>
    <property type="match status" value="1"/>
</dbReference>
<dbReference type="SUPFAM" id="SSF81901">
    <property type="entry name" value="HCP-like"/>
    <property type="match status" value="1"/>
</dbReference>
<dbReference type="AlphaFoldDB" id="A0A1J4JGF2"/>
<dbReference type="Gene3D" id="1.10.510.10">
    <property type="entry name" value="Transferase(Phosphotransferase) domain 1"/>
    <property type="match status" value="1"/>
</dbReference>
<dbReference type="GeneID" id="94846205"/>
<dbReference type="PROSITE" id="PS51157">
    <property type="entry name" value="ZF_UBR"/>
    <property type="match status" value="1"/>
</dbReference>
<dbReference type="SMART" id="SM00671">
    <property type="entry name" value="SEL1"/>
    <property type="match status" value="6"/>
</dbReference>
<dbReference type="SUPFAM" id="SSF48452">
    <property type="entry name" value="TPR-like"/>
    <property type="match status" value="1"/>
</dbReference>
<evidence type="ECO:0000259" key="5">
    <source>
        <dbReference type="PROSITE" id="PS50011"/>
    </source>
</evidence>
<dbReference type="PRINTS" id="PR00109">
    <property type="entry name" value="TYRKINASE"/>
</dbReference>
<dbReference type="InterPro" id="IPR001245">
    <property type="entry name" value="Ser-Thr/Tyr_kinase_cat_dom"/>
</dbReference>
<dbReference type="GO" id="GO:0004674">
    <property type="term" value="F:protein serine/threonine kinase activity"/>
    <property type="evidence" value="ECO:0007669"/>
    <property type="project" value="TreeGrafter"/>
</dbReference>
<evidence type="ECO:0000313" key="7">
    <source>
        <dbReference type="EMBL" id="OHS96284.1"/>
    </source>
</evidence>
<evidence type="ECO:0000313" key="8">
    <source>
        <dbReference type="Proteomes" id="UP000179807"/>
    </source>
</evidence>
<dbReference type="RefSeq" id="XP_068349421.1">
    <property type="nucleotide sequence ID" value="XM_068511501.1"/>
</dbReference>